<dbReference type="InterPro" id="IPR001789">
    <property type="entry name" value="Sig_transdc_resp-reg_receiver"/>
</dbReference>
<reference evidence="4" key="2">
    <citation type="submission" date="2025-08" db="UniProtKB">
        <authorList>
            <consortium name="RefSeq"/>
        </authorList>
    </citation>
    <scope>IDENTIFICATION</scope>
    <source>
        <tissue evidence="4">Young leaves</tissue>
    </source>
</reference>
<evidence type="ECO:0000313" key="4">
    <source>
        <dbReference type="RefSeq" id="XP_027349090.1"/>
    </source>
</evidence>
<feature type="modified residue" description="4-aspartylphosphate" evidence="1">
    <location>
        <position position="74"/>
    </location>
</feature>
<sequence>MEVEVKYKDKGKGVMYPESSGTITALVVDDEKTVRMIHQKLLNRIGVKNHAVENGKEAVDIHNTGKRFDLILMDWDMPVMDGVEATKKLRSMGIRNVIIGVSSCPTMKIQEFMDAGLDDFYMKPFNIRMLNDIVNKMQSCRSNWATDAIQASK</sequence>
<name>A0A8B8KYW9_ABRPR</name>
<dbReference type="CDD" id="cd17546">
    <property type="entry name" value="REC_hyHK_CKI1_RcsC-like"/>
    <property type="match status" value="1"/>
</dbReference>
<feature type="domain" description="Response regulatory" evidence="2">
    <location>
        <begin position="24"/>
        <end position="138"/>
    </location>
</feature>
<keyword evidence="1" id="KW-0597">Phosphoprotein</keyword>
<dbReference type="InterPro" id="IPR011006">
    <property type="entry name" value="CheY-like_superfamily"/>
</dbReference>
<dbReference type="SMART" id="SM00448">
    <property type="entry name" value="REC"/>
    <property type="match status" value="1"/>
</dbReference>
<keyword evidence="3" id="KW-1185">Reference proteome</keyword>
<dbReference type="Gene3D" id="3.40.50.2300">
    <property type="match status" value="1"/>
</dbReference>
<accession>A0A8B8KYW9</accession>
<dbReference type="OrthoDB" id="21225at2759"/>
<gene>
    <name evidence="4" type="primary">LOC113860782</name>
</gene>
<dbReference type="Pfam" id="PF00072">
    <property type="entry name" value="Response_reg"/>
    <property type="match status" value="1"/>
</dbReference>
<dbReference type="InterPro" id="IPR052048">
    <property type="entry name" value="ST_Response_Regulator"/>
</dbReference>
<reference evidence="3" key="1">
    <citation type="journal article" date="2019" name="Toxins">
        <title>Detection of Abrin-Like and Prepropulchellin-Like Toxin Genes and Transcripts Using Whole Genome Sequencing and Full-Length Transcript Sequencing of Abrus precatorius.</title>
        <authorList>
            <person name="Hovde B.T."/>
            <person name="Daligault H.E."/>
            <person name="Hanschen E.R."/>
            <person name="Kunde Y.A."/>
            <person name="Johnson M.B."/>
            <person name="Starkenburg S.R."/>
            <person name="Johnson S.L."/>
        </authorList>
    </citation>
    <scope>NUCLEOTIDE SEQUENCE [LARGE SCALE GENOMIC DNA]</scope>
</reference>
<dbReference type="KEGG" id="aprc:113860782"/>
<dbReference type="Proteomes" id="UP000694853">
    <property type="component" value="Unplaced"/>
</dbReference>
<dbReference type="AlphaFoldDB" id="A0A8B8KYW9"/>
<dbReference type="PANTHER" id="PTHR43228">
    <property type="entry name" value="TWO-COMPONENT RESPONSE REGULATOR"/>
    <property type="match status" value="1"/>
</dbReference>
<evidence type="ECO:0000313" key="3">
    <source>
        <dbReference type="Proteomes" id="UP000694853"/>
    </source>
</evidence>
<dbReference type="GO" id="GO:0000160">
    <property type="term" value="P:phosphorelay signal transduction system"/>
    <property type="evidence" value="ECO:0007669"/>
    <property type="project" value="InterPro"/>
</dbReference>
<evidence type="ECO:0000259" key="2">
    <source>
        <dbReference type="PROSITE" id="PS50110"/>
    </source>
</evidence>
<dbReference type="PROSITE" id="PS50110">
    <property type="entry name" value="RESPONSE_REGULATORY"/>
    <property type="match status" value="1"/>
</dbReference>
<proteinExistence type="predicted"/>
<dbReference type="SUPFAM" id="SSF52172">
    <property type="entry name" value="CheY-like"/>
    <property type="match status" value="1"/>
</dbReference>
<evidence type="ECO:0000256" key="1">
    <source>
        <dbReference type="PROSITE-ProRule" id="PRU00169"/>
    </source>
</evidence>
<dbReference type="RefSeq" id="XP_027349090.1">
    <property type="nucleotide sequence ID" value="XM_027493289.1"/>
</dbReference>
<dbReference type="GeneID" id="113860782"/>
<protein>
    <submittedName>
        <fullName evidence="4">Two-component response regulator 24-like</fullName>
    </submittedName>
</protein>
<dbReference type="PANTHER" id="PTHR43228:SF12">
    <property type="entry name" value="TWO-COMPONENT RESPONSE REGULATOR 24"/>
    <property type="match status" value="1"/>
</dbReference>
<organism evidence="3 4">
    <name type="scientific">Abrus precatorius</name>
    <name type="common">Indian licorice</name>
    <name type="synonym">Glycine abrus</name>
    <dbReference type="NCBI Taxonomy" id="3816"/>
    <lineage>
        <taxon>Eukaryota</taxon>
        <taxon>Viridiplantae</taxon>
        <taxon>Streptophyta</taxon>
        <taxon>Embryophyta</taxon>
        <taxon>Tracheophyta</taxon>
        <taxon>Spermatophyta</taxon>
        <taxon>Magnoliopsida</taxon>
        <taxon>eudicotyledons</taxon>
        <taxon>Gunneridae</taxon>
        <taxon>Pentapetalae</taxon>
        <taxon>rosids</taxon>
        <taxon>fabids</taxon>
        <taxon>Fabales</taxon>
        <taxon>Fabaceae</taxon>
        <taxon>Papilionoideae</taxon>
        <taxon>50 kb inversion clade</taxon>
        <taxon>NPAAA clade</taxon>
        <taxon>indigoferoid/millettioid clade</taxon>
        <taxon>Abreae</taxon>
        <taxon>Abrus</taxon>
    </lineage>
</organism>